<name>A0ABD5SLP7_9EURY</name>
<comment type="caution">
    <text evidence="1">The sequence shown here is derived from an EMBL/GenBank/DDBJ whole genome shotgun (WGS) entry which is preliminary data.</text>
</comment>
<keyword evidence="2" id="KW-1185">Reference proteome</keyword>
<organism evidence="1 2">
    <name type="scientific">Natrinema soli</name>
    <dbReference type="NCBI Taxonomy" id="1930624"/>
    <lineage>
        <taxon>Archaea</taxon>
        <taxon>Methanobacteriati</taxon>
        <taxon>Methanobacteriota</taxon>
        <taxon>Stenosarchaea group</taxon>
        <taxon>Halobacteria</taxon>
        <taxon>Halobacteriales</taxon>
        <taxon>Natrialbaceae</taxon>
        <taxon>Natrinema</taxon>
    </lineage>
</organism>
<proteinExistence type="predicted"/>
<evidence type="ECO:0000313" key="2">
    <source>
        <dbReference type="Proteomes" id="UP001596383"/>
    </source>
</evidence>
<sequence>MIELDDRSPTASADSRAGRGTIPLHARALVRALWFVVHCGNFVALPTVIDAKVISILMVR</sequence>
<gene>
    <name evidence="1" type="ORF">ACFQE6_13005</name>
</gene>
<protein>
    <submittedName>
        <fullName evidence="1">Uncharacterized protein</fullName>
    </submittedName>
</protein>
<dbReference type="RefSeq" id="WP_273738872.1">
    <property type="nucleotide sequence ID" value="NZ_JAQIVI010000199.1"/>
</dbReference>
<reference evidence="1 2" key="1">
    <citation type="journal article" date="2019" name="Int. J. Syst. Evol. Microbiol.">
        <title>The Global Catalogue of Microorganisms (GCM) 10K type strain sequencing project: providing services to taxonomists for standard genome sequencing and annotation.</title>
        <authorList>
            <consortium name="The Broad Institute Genomics Platform"/>
            <consortium name="The Broad Institute Genome Sequencing Center for Infectious Disease"/>
            <person name="Wu L."/>
            <person name="Ma J."/>
        </authorList>
    </citation>
    <scope>NUCLEOTIDE SEQUENCE [LARGE SCALE GENOMIC DNA]</scope>
    <source>
        <strain evidence="1 2">LMG 29247</strain>
    </source>
</reference>
<dbReference type="Proteomes" id="UP001596383">
    <property type="component" value="Unassembled WGS sequence"/>
</dbReference>
<evidence type="ECO:0000313" key="1">
    <source>
        <dbReference type="EMBL" id="MFC6765877.1"/>
    </source>
</evidence>
<dbReference type="EMBL" id="JBHSWV010000199">
    <property type="protein sequence ID" value="MFC6765877.1"/>
    <property type="molecule type" value="Genomic_DNA"/>
</dbReference>
<accession>A0ABD5SLP7</accession>
<dbReference type="AlphaFoldDB" id="A0ABD5SLP7"/>